<organism evidence="3">
    <name type="scientific">Cladocopium goreaui</name>
    <dbReference type="NCBI Taxonomy" id="2562237"/>
    <lineage>
        <taxon>Eukaryota</taxon>
        <taxon>Sar</taxon>
        <taxon>Alveolata</taxon>
        <taxon>Dinophyceae</taxon>
        <taxon>Suessiales</taxon>
        <taxon>Symbiodiniaceae</taxon>
        <taxon>Cladocopium</taxon>
    </lineage>
</organism>
<gene>
    <name evidence="3" type="ORF">C1SCF055_LOCUS41088</name>
</gene>
<evidence type="ECO:0000256" key="1">
    <source>
        <dbReference type="SAM" id="MobiDB-lite"/>
    </source>
</evidence>
<comment type="caution">
    <text evidence="3">The sequence shown here is derived from an EMBL/GenBank/DDBJ whole genome shotgun (WGS) entry which is preliminary data.</text>
</comment>
<dbReference type="Proteomes" id="UP001152797">
    <property type="component" value="Unassembled WGS sequence"/>
</dbReference>
<accession>A0A9P1DVP0</accession>
<feature type="region of interest" description="Disordered" evidence="1">
    <location>
        <begin position="676"/>
        <end position="729"/>
    </location>
</feature>
<keyword evidence="2" id="KW-0732">Signal</keyword>
<protein>
    <submittedName>
        <fullName evidence="3">Uncharacterized protein</fullName>
    </submittedName>
</protein>
<dbReference type="AlphaFoldDB" id="A0A9P1DVP0"/>
<evidence type="ECO:0000313" key="3">
    <source>
        <dbReference type="EMBL" id="CAI4016336.1"/>
    </source>
</evidence>
<dbReference type="EMBL" id="CAMXCT020006579">
    <property type="protein sequence ID" value="CAL1169711.1"/>
    <property type="molecule type" value="Genomic_DNA"/>
</dbReference>
<sequence>MVARWQFLTLISLAVASPPNLRASQNATQEMWTENSTAGNTSRMLWAAPPSVNGYRFMSTTTRYGTNPFTACGLDSWALVKGTDYLAVASAQSMQDGCCRCNRGGGGGKTASLGCGSCGKGRFVRQLPRGFHIWTPESKEIFHKDDRLNRWESTNSLRTQLLFYDIEVPRAKRKASVEGGRQLAKEIAMLCESCCLLSTDAITATGLSKGGAKHLPWSLPVNLSMGFTFLALWRRGGGWSGLWATSGAVCLAASCWQSFKLFTRALVMWEARRACKALQWLFDEAEASVQFLRSLEIEADIVEGGLALSSIAANFYAAAETEAGQLCRRLSLGASAPPPGAHAGAARLRLAFARVWELQEALLLVALRSCAAGKLQDAWSELWALRKMARDAARCLSRHLAYAESCKATRGKQRGGASGGASGEPGGLGARVSLSLALATFSQAMKRRKEVLNSPEAYHAWLQDLIGRLEAHLDDLSKVNPEKILEGDKESPEEACPPTNTKISQGQLLEAAGYTVLHEALGKRAPEHHLPGGSSALSQEEELQLRRDSQTAWRSCVEELQGKLDKKSGAARLWQQRQECASRIARVCEDDELQAHAKLGFSQGRLVTEHGYGSRPGVICQQQSKVRLDKQDAGVLPKLNRSMDVELATPLEVIQRVFMRGKRPMVTPCSMRWTSAEAETSVDSGETASKSGAKKTALSRGAPTGRQKRQKVEKELESPATPVISRSAVANRARCGPEITLGEWLSSQSSKGS</sequence>
<feature type="compositionally biased region" description="Polar residues" evidence="1">
    <location>
        <begin position="677"/>
        <end position="690"/>
    </location>
</feature>
<dbReference type="OrthoDB" id="10674642at2759"/>
<evidence type="ECO:0000313" key="5">
    <source>
        <dbReference type="Proteomes" id="UP001152797"/>
    </source>
</evidence>
<evidence type="ECO:0000256" key="2">
    <source>
        <dbReference type="SAM" id="SignalP"/>
    </source>
</evidence>
<proteinExistence type="predicted"/>
<keyword evidence="5" id="KW-1185">Reference proteome</keyword>
<reference evidence="4" key="2">
    <citation type="submission" date="2024-04" db="EMBL/GenBank/DDBJ databases">
        <authorList>
            <person name="Chen Y."/>
            <person name="Shah S."/>
            <person name="Dougan E. K."/>
            <person name="Thang M."/>
            <person name="Chan C."/>
        </authorList>
    </citation>
    <scope>NUCLEOTIDE SEQUENCE [LARGE SCALE GENOMIC DNA]</scope>
</reference>
<evidence type="ECO:0000313" key="4">
    <source>
        <dbReference type="EMBL" id="CAL1169711.1"/>
    </source>
</evidence>
<feature type="chain" id="PRO_5043271841" evidence="2">
    <location>
        <begin position="17"/>
        <end position="753"/>
    </location>
</feature>
<dbReference type="EMBL" id="CAMXCT010006579">
    <property type="protein sequence ID" value="CAI4016336.1"/>
    <property type="molecule type" value="Genomic_DNA"/>
</dbReference>
<feature type="signal peptide" evidence="2">
    <location>
        <begin position="1"/>
        <end position="16"/>
    </location>
</feature>
<dbReference type="EMBL" id="CAMXCT030006579">
    <property type="protein sequence ID" value="CAL4803648.1"/>
    <property type="molecule type" value="Genomic_DNA"/>
</dbReference>
<reference evidence="3" key="1">
    <citation type="submission" date="2022-10" db="EMBL/GenBank/DDBJ databases">
        <authorList>
            <person name="Chen Y."/>
            <person name="Dougan E. K."/>
            <person name="Chan C."/>
            <person name="Rhodes N."/>
            <person name="Thang M."/>
        </authorList>
    </citation>
    <scope>NUCLEOTIDE SEQUENCE</scope>
</reference>
<name>A0A9P1DVP0_9DINO</name>